<accession>A0A167WE05</accession>
<feature type="compositionally biased region" description="Low complexity" evidence="2">
    <location>
        <begin position="280"/>
        <end position="293"/>
    </location>
</feature>
<sequence>MSKLGLGRFKSWAGGVMSSSDARSNMSEELQRDLDEMDARCAGVERMERAMQTYVKYLQKRVPGEFKDTPYPTANLGSTMIRQSDDMPRDSELANRLAKFGQANVRIASFQEQYASDAVASWQEALDRSIAQMKDYQAARKVLEMRRKDFDSATARVAKSKRDDASAEEDLRKKTALYDESQRDVQRRIQDIRDAEDDGIEGLYRFLEAEIAFHENCMNALQRLRSEWEPRGQQYRGGSSRMIQPPNNRSRSNTARSVSYATVNEEDEYAQNYGPPRPPYGNYNRSNSYTYSYGDDESPAGSYSGQSHSRSHSPEPLRNNFRNPTSAPAFEGPTSSTRRNNSVREDSSYFPPPQSNSYRDRASTLPSREREQPSIPLRAKRSMNLNIFHSPNDYDSLEDTPAYQPRTPSTSSPSTTPGSDGMRMGATVMSSRKGPPPPPPSRAKKPPPPPPKRMVSASYADM</sequence>
<feature type="compositionally biased region" description="Basic and acidic residues" evidence="2">
    <location>
        <begin position="358"/>
        <end position="372"/>
    </location>
</feature>
<feature type="compositionally biased region" description="Low complexity" evidence="2">
    <location>
        <begin position="405"/>
        <end position="417"/>
    </location>
</feature>
<dbReference type="AlphaFoldDB" id="A0A167WE05"/>
<dbReference type="InterPro" id="IPR027267">
    <property type="entry name" value="AH/BAR_dom_sf"/>
</dbReference>
<feature type="coiled-coil region" evidence="1">
    <location>
        <begin position="178"/>
        <end position="224"/>
    </location>
</feature>
<comment type="caution">
    <text evidence="4">The sequence shown here is derived from an EMBL/GenBank/DDBJ whole genome shotgun (WGS) entry which is preliminary data.</text>
</comment>
<evidence type="ECO:0000259" key="3">
    <source>
        <dbReference type="PROSITE" id="PS51021"/>
    </source>
</evidence>
<evidence type="ECO:0000256" key="2">
    <source>
        <dbReference type="SAM" id="MobiDB-lite"/>
    </source>
</evidence>
<dbReference type="Gene3D" id="1.20.1270.60">
    <property type="entry name" value="Arfaptin homology (AH) domain/BAR domain"/>
    <property type="match status" value="1"/>
</dbReference>
<dbReference type="InterPro" id="IPR004148">
    <property type="entry name" value="BAR_dom"/>
</dbReference>
<reference evidence="4 5" key="1">
    <citation type="journal article" date="2016" name="Genome Biol. Evol.">
        <title>Divergent and convergent evolution of fungal pathogenicity.</title>
        <authorList>
            <person name="Shang Y."/>
            <person name="Xiao G."/>
            <person name="Zheng P."/>
            <person name="Cen K."/>
            <person name="Zhan S."/>
            <person name="Wang C."/>
        </authorList>
    </citation>
    <scope>NUCLEOTIDE SEQUENCE [LARGE SCALE GENOMIC DNA]</scope>
    <source>
        <strain evidence="4 5">ARSEF 7405</strain>
    </source>
</reference>
<evidence type="ECO:0000256" key="1">
    <source>
        <dbReference type="SAM" id="Coils"/>
    </source>
</evidence>
<feature type="domain" description="BAR" evidence="3">
    <location>
        <begin position="15"/>
        <end position="237"/>
    </location>
</feature>
<name>A0A167WE05_9EURO</name>
<keyword evidence="1" id="KW-0175">Coiled coil</keyword>
<dbReference type="SUPFAM" id="SSF103657">
    <property type="entry name" value="BAR/IMD domain-like"/>
    <property type="match status" value="1"/>
</dbReference>
<dbReference type="SMART" id="SM00721">
    <property type="entry name" value="BAR"/>
    <property type="match status" value="1"/>
</dbReference>
<keyword evidence="5" id="KW-1185">Reference proteome</keyword>
<evidence type="ECO:0000313" key="4">
    <source>
        <dbReference type="EMBL" id="KZZ88726.1"/>
    </source>
</evidence>
<dbReference type="VEuPathDB" id="FungiDB:AAP_04824"/>
<evidence type="ECO:0000313" key="5">
    <source>
        <dbReference type="Proteomes" id="UP000242877"/>
    </source>
</evidence>
<dbReference type="Pfam" id="PF03114">
    <property type="entry name" value="BAR"/>
    <property type="match status" value="1"/>
</dbReference>
<dbReference type="PROSITE" id="PS51021">
    <property type="entry name" value="BAR"/>
    <property type="match status" value="1"/>
</dbReference>
<feature type="compositionally biased region" description="Polar residues" evidence="2">
    <location>
        <begin position="241"/>
        <end position="262"/>
    </location>
</feature>
<dbReference type="EMBL" id="AZGZ01000024">
    <property type="protein sequence ID" value="KZZ88726.1"/>
    <property type="molecule type" value="Genomic_DNA"/>
</dbReference>
<protein>
    <submittedName>
        <fullName evidence="4">BAR domain-containing protein</fullName>
    </submittedName>
</protein>
<dbReference type="GO" id="GO:0005737">
    <property type="term" value="C:cytoplasm"/>
    <property type="evidence" value="ECO:0007669"/>
    <property type="project" value="InterPro"/>
</dbReference>
<dbReference type="Proteomes" id="UP000242877">
    <property type="component" value="Unassembled WGS sequence"/>
</dbReference>
<proteinExistence type="predicted"/>
<feature type="compositionally biased region" description="Pro residues" evidence="2">
    <location>
        <begin position="434"/>
        <end position="452"/>
    </location>
</feature>
<gene>
    <name evidence="4" type="ORF">AAP_04824</name>
</gene>
<feature type="region of interest" description="Disordered" evidence="2">
    <location>
        <begin position="232"/>
        <end position="462"/>
    </location>
</feature>
<organism evidence="4 5">
    <name type="scientific">Ascosphaera apis ARSEF 7405</name>
    <dbReference type="NCBI Taxonomy" id="392613"/>
    <lineage>
        <taxon>Eukaryota</taxon>
        <taxon>Fungi</taxon>
        <taxon>Dikarya</taxon>
        <taxon>Ascomycota</taxon>
        <taxon>Pezizomycotina</taxon>
        <taxon>Eurotiomycetes</taxon>
        <taxon>Eurotiomycetidae</taxon>
        <taxon>Onygenales</taxon>
        <taxon>Ascosphaeraceae</taxon>
        <taxon>Ascosphaera</taxon>
    </lineage>
</organism>
<dbReference type="OrthoDB" id="14167at2759"/>